<protein>
    <recommendedName>
        <fullName evidence="2">DUF2062 domain-containing protein</fullName>
    </recommendedName>
</protein>
<dbReference type="AlphaFoldDB" id="A0A0K0XS53"/>
<dbReference type="InterPro" id="IPR018639">
    <property type="entry name" value="DUF2062"/>
</dbReference>
<accession>A0A0K0XS53</accession>
<gene>
    <name evidence="3" type="ORF">WM2015_94</name>
</gene>
<dbReference type="PANTHER" id="PTHR40547:SF1">
    <property type="entry name" value="SLL0298 PROTEIN"/>
    <property type="match status" value="1"/>
</dbReference>
<evidence type="ECO:0000259" key="2">
    <source>
        <dbReference type="Pfam" id="PF09835"/>
    </source>
</evidence>
<organism evidence="3 4">
    <name type="scientific">Wenzhouxiangella marina</name>
    <dbReference type="NCBI Taxonomy" id="1579979"/>
    <lineage>
        <taxon>Bacteria</taxon>
        <taxon>Pseudomonadati</taxon>
        <taxon>Pseudomonadota</taxon>
        <taxon>Gammaproteobacteria</taxon>
        <taxon>Chromatiales</taxon>
        <taxon>Wenzhouxiangellaceae</taxon>
        <taxon>Wenzhouxiangella</taxon>
    </lineage>
</organism>
<sequence>MATGEGPAGTSQRVRQWLHRSGCLTFKREPIARGIGIGLLVGLTPTVGFQTGMMLAGCLLIRGNFPAAFAISWVSNPFTLPPMIYAYHELGEWLFGSWVRAHFEGSDATDGALIGLMNTALGTVLIAIPIALIGYFASLGISEVWHRRRHHARAKRREAARRNRDR</sequence>
<dbReference type="EMBL" id="CP012154">
    <property type="protein sequence ID" value="AKS40485.1"/>
    <property type="molecule type" value="Genomic_DNA"/>
</dbReference>
<keyword evidence="1" id="KW-0472">Membrane</keyword>
<name>A0A0K0XS53_9GAMM</name>
<evidence type="ECO:0000256" key="1">
    <source>
        <dbReference type="SAM" id="Phobius"/>
    </source>
</evidence>
<dbReference type="STRING" id="1579979.WM2015_94"/>
<keyword evidence="1" id="KW-1133">Transmembrane helix</keyword>
<feature type="domain" description="DUF2062" evidence="2">
    <location>
        <begin position="13"/>
        <end position="150"/>
    </location>
</feature>
<feature type="transmembrane region" description="Helical" evidence="1">
    <location>
        <begin position="120"/>
        <end position="145"/>
    </location>
</feature>
<keyword evidence="1" id="KW-0812">Transmembrane</keyword>
<feature type="transmembrane region" description="Helical" evidence="1">
    <location>
        <begin position="35"/>
        <end position="61"/>
    </location>
</feature>
<evidence type="ECO:0000313" key="3">
    <source>
        <dbReference type="EMBL" id="AKS40485.1"/>
    </source>
</evidence>
<dbReference type="KEGG" id="wma:WM2015_94"/>
<evidence type="ECO:0000313" key="4">
    <source>
        <dbReference type="Proteomes" id="UP000066624"/>
    </source>
</evidence>
<proteinExistence type="predicted"/>
<keyword evidence="4" id="KW-1185">Reference proteome</keyword>
<dbReference type="Proteomes" id="UP000066624">
    <property type="component" value="Chromosome"/>
</dbReference>
<reference evidence="3 4" key="1">
    <citation type="submission" date="2015-07" db="EMBL/GenBank/DDBJ databases">
        <authorList>
            <person name="Noorani M."/>
        </authorList>
    </citation>
    <scope>NUCLEOTIDE SEQUENCE [LARGE SCALE GENOMIC DNA]</scope>
    <source>
        <strain evidence="3 4">KCTC 42284</strain>
    </source>
</reference>
<dbReference type="Pfam" id="PF09835">
    <property type="entry name" value="DUF2062"/>
    <property type="match status" value="1"/>
</dbReference>
<dbReference type="PANTHER" id="PTHR40547">
    <property type="entry name" value="SLL0298 PROTEIN"/>
    <property type="match status" value="1"/>
</dbReference>